<proteinExistence type="predicted"/>
<keyword evidence="3" id="KW-1185">Reference proteome</keyword>
<evidence type="ECO:0000256" key="1">
    <source>
        <dbReference type="SAM" id="MobiDB-lite"/>
    </source>
</evidence>
<sequence length="81" mass="9103">MKDETSQSSFPRRLASSGPRVPPCNQTQALLHFFPSFDSSFSLVEWLRRGGDEGCVRYRAIKMRDRQQEDGGGRGRLTGLA</sequence>
<reference evidence="2 3" key="1">
    <citation type="submission" date="2019-05" db="EMBL/GenBank/DDBJ databases">
        <title>Another draft genome of Portunus trituberculatus and its Hox gene families provides insights of decapod evolution.</title>
        <authorList>
            <person name="Jeong J.-H."/>
            <person name="Song I."/>
            <person name="Kim S."/>
            <person name="Choi T."/>
            <person name="Kim D."/>
            <person name="Ryu S."/>
            <person name="Kim W."/>
        </authorList>
    </citation>
    <scope>NUCLEOTIDE SEQUENCE [LARGE SCALE GENOMIC DNA]</scope>
    <source>
        <tissue evidence="2">Muscle</tissue>
    </source>
</reference>
<comment type="caution">
    <text evidence="2">The sequence shown here is derived from an EMBL/GenBank/DDBJ whole genome shotgun (WGS) entry which is preliminary data.</text>
</comment>
<feature type="region of interest" description="Disordered" evidence="1">
    <location>
        <begin position="1"/>
        <end position="25"/>
    </location>
</feature>
<dbReference type="EMBL" id="VSRR010065263">
    <property type="protein sequence ID" value="MPC84363.1"/>
    <property type="molecule type" value="Genomic_DNA"/>
</dbReference>
<gene>
    <name evidence="2" type="ORF">E2C01_079101</name>
</gene>
<evidence type="ECO:0000313" key="3">
    <source>
        <dbReference type="Proteomes" id="UP000324222"/>
    </source>
</evidence>
<dbReference type="Proteomes" id="UP000324222">
    <property type="component" value="Unassembled WGS sequence"/>
</dbReference>
<evidence type="ECO:0000313" key="2">
    <source>
        <dbReference type="EMBL" id="MPC84363.1"/>
    </source>
</evidence>
<dbReference type="AlphaFoldDB" id="A0A5B7IPQ9"/>
<feature type="compositionally biased region" description="Polar residues" evidence="1">
    <location>
        <begin position="1"/>
        <end position="10"/>
    </location>
</feature>
<organism evidence="2 3">
    <name type="scientific">Portunus trituberculatus</name>
    <name type="common">Swimming crab</name>
    <name type="synonym">Neptunus trituberculatus</name>
    <dbReference type="NCBI Taxonomy" id="210409"/>
    <lineage>
        <taxon>Eukaryota</taxon>
        <taxon>Metazoa</taxon>
        <taxon>Ecdysozoa</taxon>
        <taxon>Arthropoda</taxon>
        <taxon>Crustacea</taxon>
        <taxon>Multicrustacea</taxon>
        <taxon>Malacostraca</taxon>
        <taxon>Eumalacostraca</taxon>
        <taxon>Eucarida</taxon>
        <taxon>Decapoda</taxon>
        <taxon>Pleocyemata</taxon>
        <taxon>Brachyura</taxon>
        <taxon>Eubrachyura</taxon>
        <taxon>Portunoidea</taxon>
        <taxon>Portunidae</taxon>
        <taxon>Portuninae</taxon>
        <taxon>Portunus</taxon>
    </lineage>
</organism>
<name>A0A5B7IPQ9_PORTR</name>
<accession>A0A5B7IPQ9</accession>
<protein>
    <submittedName>
        <fullName evidence="2">Uncharacterized protein</fullName>
    </submittedName>
</protein>